<gene>
    <name evidence="2" type="ORF">SKAU_G00269550</name>
</gene>
<evidence type="ECO:0000313" key="3">
    <source>
        <dbReference type="Proteomes" id="UP001152622"/>
    </source>
</evidence>
<organism evidence="2 3">
    <name type="scientific">Synaphobranchus kaupii</name>
    <name type="common">Kaup's arrowtooth eel</name>
    <dbReference type="NCBI Taxonomy" id="118154"/>
    <lineage>
        <taxon>Eukaryota</taxon>
        <taxon>Metazoa</taxon>
        <taxon>Chordata</taxon>
        <taxon>Craniata</taxon>
        <taxon>Vertebrata</taxon>
        <taxon>Euteleostomi</taxon>
        <taxon>Actinopterygii</taxon>
        <taxon>Neopterygii</taxon>
        <taxon>Teleostei</taxon>
        <taxon>Anguilliformes</taxon>
        <taxon>Synaphobranchidae</taxon>
        <taxon>Synaphobranchus</taxon>
    </lineage>
</organism>
<keyword evidence="3" id="KW-1185">Reference proteome</keyword>
<feature type="compositionally biased region" description="Low complexity" evidence="1">
    <location>
        <begin position="62"/>
        <end position="75"/>
    </location>
</feature>
<dbReference type="EMBL" id="JAINUF010000010">
    <property type="protein sequence ID" value="KAJ8348366.1"/>
    <property type="molecule type" value="Genomic_DNA"/>
</dbReference>
<accession>A0A9Q1F036</accession>
<reference evidence="2" key="1">
    <citation type="journal article" date="2023" name="Science">
        <title>Genome structures resolve the early diversification of teleost fishes.</title>
        <authorList>
            <person name="Parey E."/>
            <person name="Louis A."/>
            <person name="Montfort J."/>
            <person name="Bouchez O."/>
            <person name="Roques C."/>
            <person name="Iampietro C."/>
            <person name="Lluch J."/>
            <person name="Castinel A."/>
            <person name="Donnadieu C."/>
            <person name="Desvignes T."/>
            <person name="Floi Bucao C."/>
            <person name="Jouanno E."/>
            <person name="Wen M."/>
            <person name="Mejri S."/>
            <person name="Dirks R."/>
            <person name="Jansen H."/>
            <person name="Henkel C."/>
            <person name="Chen W.J."/>
            <person name="Zahm M."/>
            <person name="Cabau C."/>
            <person name="Klopp C."/>
            <person name="Thompson A.W."/>
            <person name="Robinson-Rechavi M."/>
            <person name="Braasch I."/>
            <person name="Lecointre G."/>
            <person name="Bobe J."/>
            <person name="Postlethwait J.H."/>
            <person name="Berthelot C."/>
            <person name="Roest Crollius H."/>
            <person name="Guiguen Y."/>
        </authorList>
    </citation>
    <scope>NUCLEOTIDE SEQUENCE</scope>
    <source>
        <strain evidence="2">WJC10195</strain>
    </source>
</reference>
<name>A0A9Q1F036_SYNKA</name>
<feature type="region of interest" description="Disordered" evidence="1">
    <location>
        <begin position="53"/>
        <end position="78"/>
    </location>
</feature>
<protein>
    <submittedName>
        <fullName evidence="2">Uncharacterized protein</fullName>
    </submittedName>
</protein>
<sequence>MPKENNIPVCRLTRSNTKTDLSLSESVSVRAEFSLLERPELRRDLEPQPLHSWMARSGDMAPSGSESPSEPALSEQLRCSRPRSGQYALWCVGGSQIPSSASVKFPADESATVTETRVLRRTASHSQQGEFRNGRNAGLSFWYVGGLSINPVNDTLSLNS</sequence>
<dbReference type="Proteomes" id="UP001152622">
    <property type="component" value="Chromosome 10"/>
</dbReference>
<proteinExistence type="predicted"/>
<dbReference type="AlphaFoldDB" id="A0A9Q1F036"/>
<evidence type="ECO:0000256" key="1">
    <source>
        <dbReference type="SAM" id="MobiDB-lite"/>
    </source>
</evidence>
<comment type="caution">
    <text evidence="2">The sequence shown here is derived from an EMBL/GenBank/DDBJ whole genome shotgun (WGS) entry which is preliminary data.</text>
</comment>
<evidence type="ECO:0000313" key="2">
    <source>
        <dbReference type="EMBL" id="KAJ8348366.1"/>
    </source>
</evidence>